<dbReference type="PANTHER" id="PTHR47205">
    <property type="entry name" value="OS07G0599000 PROTEIN"/>
    <property type="match status" value="1"/>
</dbReference>
<organism evidence="4 5">
    <name type="scientific">Spirodela intermedia</name>
    <name type="common">Intermediate duckweed</name>
    <dbReference type="NCBI Taxonomy" id="51605"/>
    <lineage>
        <taxon>Eukaryota</taxon>
        <taxon>Viridiplantae</taxon>
        <taxon>Streptophyta</taxon>
        <taxon>Embryophyta</taxon>
        <taxon>Tracheophyta</taxon>
        <taxon>Spermatophyta</taxon>
        <taxon>Magnoliopsida</taxon>
        <taxon>Liliopsida</taxon>
        <taxon>Araceae</taxon>
        <taxon>Lemnoideae</taxon>
        <taxon>Spirodela</taxon>
    </lineage>
</organism>
<dbReference type="NCBIfam" id="TIGR00756">
    <property type="entry name" value="PPR"/>
    <property type="match status" value="2"/>
</dbReference>
<feature type="compositionally biased region" description="Low complexity" evidence="3">
    <location>
        <begin position="30"/>
        <end position="40"/>
    </location>
</feature>
<keyword evidence="5" id="KW-1185">Reference proteome</keyword>
<feature type="repeat" description="PPR" evidence="2">
    <location>
        <begin position="530"/>
        <end position="564"/>
    </location>
</feature>
<dbReference type="PANTHER" id="PTHR47205:SF1">
    <property type="entry name" value="OS07G0599000 PROTEIN"/>
    <property type="match status" value="1"/>
</dbReference>
<accession>A0A7I8K718</accession>
<feature type="compositionally biased region" description="Pro residues" evidence="3">
    <location>
        <begin position="41"/>
        <end position="57"/>
    </location>
</feature>
<name>A0A7I8K718_SPIIN</name>
<evidence type="ECO:0000313" key="4">
    <source>
        <dbReference type="EMBL" id="CAA7393461.1"/>
    </source>
</evidence>
<dbReference type="PROSITE" id="PS51375">
    <property type="entry name" value="PPR"/>
    <property type="match status" value="3"/>
</dbReference>
<dbReference type="InterPro" id="IPR044605">
    <property type="entry name" value="At1g26460-like"/>
</dbReference>
<evidence type="ECO:0000256" key="1">
    <source>
        <dbReference type="ARBA" id="ARBA00022737"/>
    </source>
</evidence>
<gene>
    <name evidence="4" type="ORF">SI8410_03004206</name>
</gene>
<dbReference type="Pfam" id="PF13041">
    <property type="entry name" value="PPR_2"/>
    <property type="match status" value="1"/>
</dbReference>
<dbReference type="AlphaFoldDB" id="A0A7I8K718"/>
<reference evidence="4" key="1">
    <citation type="submission" date="2020-02" db="EMBL/GenBank/DDBJ databases">
        <authorList>
            <person name="Scholz U."/>
            <person name="Mascher M."/>
            <person name="Fiebig A."/>
        </authorList>
    </citation>
    <scope>NUCLEOTIDE SEQUENCE</scope>
</reference>
<evidence type="ECO:0000313" key="5">
    <source>
        <dbReference type="Proteomes" id="UP000663760"/>
    </source>
</evidence>
<dbReference type="Pfam" id="PF01535">
    <property type="entry name" value="PPR"/>
    <property type="match status" value="1"/>
</dbReference>
<dbReference type="EMBL" id="LR746266">
    <property type="protein sequence ID" value="CAA7393461.1"/>
    <property type="molecule type" value="Genomic_DNA"/>
</dbReference>
<dbReference type="OrthoDB" id="185373at2759"/>
<feature type="region of interest" description="Disordered" evidence="3">
    <location>
        <begin position="30"/>
        <end position="68"/>
    </location>
</feature>
<protein>
    <submittedName>
        <fullName evidence="4">Uncharacterized protein</fullName>
    </submittedName>
</protein>
<evidence type="ECO:0000256" key="3">
    <source>
        <dbReference type="SAM" id="MobiDB-lite"/>
    </source>
</evidence>
<proteinExistence type="predicted"/>
<keyword evidence="1" id="KW-0677">Repeat</keyword>
<sequence>MAGKMATVGRGQVGVLFSRTFNLTCLRRISSSPSLSQEPQPLEPSAPSEPTPLPPRPSSGSPLYQDNNWRSPSLGTSGSFLVPVGMGLSSASTSSAKIQAFSQTLDAESLMNVFADWTATQRWSDMRQLFEFWIRTLDSNGKPNRPDVDLFNNYLRANFMLDASAGELLDLVAQMEEYEVSPNTASYNLVLKAMCKTGESEAAQKLLDRMLQTGTNSFPDDESYNLVTGLLLSANQIDSALKYIDLALKNGHVLSINVFTTCVRSCISAGRLDALTSVIEKCKTMDQNKALCPPWALCNYIADVAFQADHSKLSYFALEFLARWIVRGENARPPVLLSADEGLVVSALSVAARTYNSSLLDASWSILRRSLRGKRLPTAESYLGKIHAHASLGNLQRAFSTLNEFETAYGQSPGTEDLFSPFTSLHPLVVACCKNGFATLDTVYFQLENLSRTDQPYKSVAALNCVILGCGNIWDLDRAYQTFEAISGTFGLAPDIHSYNALMSAFGKVKKTFEASRVFEHMTGLGVKPNSTTYLLLVNAHLVNKDQKAALSVIDEMVEAGFVPDKEVLRKVRRRCVRELDFDSNDQVESLARKLSYRLGSEFRREMLFNLDYSMNNA</sequence>
<evidence type="ECO:0000256" key="2">
    <source>
        <dbReference type="PROSITE-ProRule" id="PRU00708"/>
    </source>
</evidence>
<dbReference type="InterPro" id="IPR011990">
    <property type="entry name" value="TPR-like_helical_dom_sf"/>
</dbReference>
<feature type="repeat" description="PPR" evidence="2">
    <location>
        <begin position="495"/>
        <end position="529"/>
    </location>
</feature>
<dbReference type="Proteomes" id="UP000663760">
    <property type="component" value="Chromosome 3"/>
</dbReference>
<dbReference type="Gene3D" id="1.25.40.10">
    <property type="entry name" value="Tetratricopeptide repeat domain"/>
    <property type="match status" value="2"/>
</dbReference>
<feature type="repeat" description="PPR" evidence="2">
    <location>
        <begin position="183"/>
        <end position="217"/>
    </location>
</feature>
<dbReference type="InterPro" id="IPR002885">
    <property type="entry name" value="PPR_rpt"/>
</dbReference>